<keyword evidence="2" id="KW-0680">Restriction system</keyword>
<name>A0ABY2P111_9LEPT</name>
<dbReference type="InterPro" id="IPR044946">
    <property type="entry name" value="Restrct_endonuc_typeI_TRD_sf"/>
</dbReference>
<dbReference type="InterPro" id="IPR052021">
    <property type="entry name" value="Type-I_RS_S_subunit"/>
</dbReference>
<dbReference type="Gene3D" id="3.90.220.20">
    <property type="entry name" value="DNA methylase specificity domains"/>
    <property type="match status" value="2"/>
</dbReference>
<dbReference type="PANTHER" id="PTHR30408">
    <property type="entry name" value="TYPE-1 RESTRICTION ENZYME ECOKI SPECIFICITY PROTEIN"/>
    <property type="match status" value="1"/>
</dbReference>
<gene>
    <name evidence="6" type="ORF">EHR01_06625</name>
</gene>
<dbReference type="Pfam" id="PF01420">
    <property type="entry name" value="Methylase_S"/>
    <property type="match status" value="2"/>
</dbReference>
<sequence>MKRYEAYKDSGVEWIGEIPANWEVKRLKYLAKINASKPANLSDESVKSEVVFLPMEKVGEDGSVDQSILKNIDEVSRGFTYFERGDILIAKITPCFENGKGAHLKDLNTNVGFGSTEFHTIKSLKFLNPAFAYYQTKSNVFMKVGEGFMSGSAGQKRLPTSFVEDFPIPLPPLAEQTSIAEFLDRKTSQIDSLVEKKKRLIELLKEEKAAVINQAVTKGIDPNVKMKDSGVEWLGEVPEHWEVIPMTKYLESIIDYRGKTPQKIESGTFLVTARNIKEGKINYSISQEYVDTSLYDEIMRRGSLEIGDVLMTTEAPLGEVANVDKVDVAIAQRVIKFRALKAHLDNYFLKEWIATYTFQSYLTSLATGSTALGIKASKLNLLKLALPSIQEQISIVGLVRELNTKYSTMISKIEKEIELLQEYRTALISEVVTGKVRVG</sequence>
<dbReference type="EMBL" id="RQHK01000003">
    <property type="protein sequence ID" value="TGM78138.1"/>
    <property type="molecule type" value="Genomic_DNA"/>
</dbReference>
<dbReference type="InterPro" id="IPR000055">
    <property type="entry name" value="Restrct_endonuc_typeI_TRD"/>
</dbReference>
<keyword evidence="6" id="KW-0255">Endonuclease</keyword>
<evidence type="ECO:0000313" key="6">
    <source>
        <dbReference type="EMBL" id="TGM78138.1"/>
    </source>
</evidence>
<keyword evidence="7" id="KW-1185">Reference proteome</keyword>
<feature type="domain" description="Type I restriction modification DNA specificity" evidence="5">
    <location>
        <begin position="19"/>
        <end position="201"/>
    </location>
</feature>
<reference evidence="7" key="1">
    <citation type="journal article" date="2019" name="PLoS Negl. Trop. Dis.">
        <title>Revisiting the worldwide diversity of Leptospira species in the environment.</title>
        <authorList>
            <person name="Vincent A.T."/>
            <person name="Schiettekatte O."/>
            <person name="Bourhy P."/>
            <person name="Veyrier F.J."/>
            <person name="Picardeau M."/>
        </authorList>
    </citation>
    <scope>NUCLEOTIDE SEQUENCE [LARGE SCALE GENOMIC DNA]</scope>
    <source>
        <strain evidence="7">201601298</strain>
    </source>
</reference>
<feature type="coiled-coil region" evidence="4">
    <location>
        <begin position="183"/>
        <end position="214"/>
    </location>
</feature>
<keyword evidence="3" id="KW-0238">DNA-binding</keyword>
<evidence type="ECO:0000256" key="2">
    <source>
        <dbReference type="ARBA" id="ARBA00022747"/>
    </source>
</evidence>
<evidence type="ECO:0000259" key="5">
    <source>
        <dbReference type="Pfam" id="PF01420"/>
    </source>
</evidence>
<keyword evidence="6" id="KW-0378">Hydrolase</keyword>
<proteinExistence type="inferred from homology"/>
<evidence type="ECO:0000256" key="1">
    <source>
        <dbReference type="ARBA" id="ARBA00010923"/>
    </source>
</evidence>
<comment type="caution">
    <text evidence="6">The sequence shown here is derived from an EMBL/GenBank/DDBJ whole genome shotgun (WGS) entry which is preliminary data.</text>
</comment>
<evidence type="ECO:0000256" key="3">
    <source>
        <dbReference type="ARBA" id="ARBA00023125"/>
    </source>
</evidence>
<dbReference type="GO" id="GO:0004519">
    <property type="term" value="F:endonuclease activity"/>
    <property type="evidence" value="ECO:0007669"/>
    <property type="project" value="UniProtKB-KW"/>
</dbReference>
<dbReference type="PANTHER" id="PTHR30408:SF12">
    <property type="entry name" value="TYPE I RESTRICTION ENZYME MJAVIII SPECIFICITY SUBUNIT"/>
    <property type="match status" value="1"/>
</dbReference>
<keyword evidence="6" id="KW-0540">Nuclease</keyword>
<comment type="similarity">
    <text evidence="1">Belongs to the type-I restriction system S methylase family.</text>
</comment>
<dbReference type="SUPFAM" id="SSF116734">
    <property type="entry name" value="DNA methylase specificity domain"/>
    <property type="match status" value="2"/>
</dbReference>
<accession>A0ABY2P111</accession>
<keyword evidence="4" id="KW-0175">Coiled coil</keyword>
<evidence type="ECO:0000313" key="7">
    <source>
        <dbReference type="Proteomes" id="UP000297940"/>
    </source>
</evidence>
<dbReference type="CDD" id="cd17260">
    <property type="entry name" value="RMtype1_S_EcoEI-TRD1-CR1_like"/>
    <property type="match status" value="1"/>
</dbReference>
<dbReference type="Proteomes" id="UP000297940">
    <property type="component" value="Unassembled WGS sequence"/>
</dbReference>
<evidence type="ECO:0000256" key="4">
    <source>
        <dbReference type="SAM" id="Coils"/>
    </source>
</evidence>
<dbReference type="Gene3D" id="1.10.287.1120">
    <property type="entry name" value="Bipartite methylase S protein"/>
    <property type="match status" value="1"/>
</dbReference>
<protein>
    <submittedName>
        <fullName evidence="6">Restriction endonuclease subunit S</fullName>
    </submittedName>
</protein>
<organism evidence="6 7">
    <name type="scientific">Leptospira mtsangambouensis</name>
    <dbReference type="NCBI Taxonomy" id="2484912"/>
    <lineage>
        <taxon>Bacteria</taxon>
        <taxon>Pseudomonadati</taxon>
        <taxon>Spirochaetota</taxon>
        <taxon>Spirochaetia</taxon>
        <taxon>Leptospirales</taxon>
        <taxon>Leptospiraceae</taxon>
        <taxon>Leptospira</taxon>
    </lineage>
</organism>
<feature type="domain" description="Type I restriction modification DNA specificity" evidence="5">
    <location>
        <begin position="302"/>
        <end position="418"/>
    </location>
</feature>